<dbReference type="EMBL" id="AP005830">
    <property type="protein sequence ID" value="BAC84530.1"/>
    <property type="molecule type" value="Genomic_DNA"/>
</dbReference>
<accession>Q6YVE6</accession>
<evidence type="ECO:0000313" key="3">
    <source>
        <dbReference type="Proteomes" id="UP000000763"/>
    </source>
</evidence>
<feature type="region of interest" description="Disordered" evidence="1">
    <location>
        <begin position="1"/>
        <end position="35"/>
    </location>
</feature>
<reference evidence="3" key="2">
    <citation type="journal article" date="2008" name="Nucleic Acids Res.">
        <title>The rice annotation project database (RAP-DB): 2008 update.</title>
        <authorList>
            <consortium name="The rice annotation project (RAP)"/>
        </authorList>
    </citation>
    <scope>GENOME REANNOTATION</scope>
    <source>
        <strain evidence="3">cv. Nipponbare</strain>
    </source>
</reference>
<dbReference type="AlphaFoldDB" id="Q6YVE6"/>
<sequence length="103" mass="10658">MESSLNPTRKPFSSPSSPPPAVVATSAISGRRRTDEAAEDAVDQLQLLVVHLPTEVVVADAAIAVAVACAEQLVGIAAAVPLPAGRGYERPEVEKKEMRGANG</sequence>
<dbReference type="Proteomes" id="UP000000763">
    <property type="component" value="Chromosome 7"/>
</dbReference>
<name>Q6YVE6_ORYSJ</name>
<evidence type="ECO:0000256" key="1">
    <source>
        <dbReference type="SAM" id="MobiDB-lite"/>
    </source>
</evidence>
<organism evidence="2 3">
    <name type="scientific">Oryza sativa subsp. japonica</name>
    <name type="common">Rice</name>
    <dbReference type="NCBI Taxonomy" id="39947"/>
    <lineage>
        <taxon>Eukaryota</taxon>
        <taxon>Viridiplantae</taxon>
        <taxon>Streptophyta</taxon>
        <taxon>Embryophyta</taxon>
        <taxon>Tracheophyta</taxon>
        <taxon>Spermatophyta</taxon>
        <taxon>Magnoliopsida</taxon>
        <taxon>Liliopsida</taxon>
        <taxon>Poales</taxon>
        <taxon>Poaceae</taxon>
        <taxon>BOP clade</taxon>
        <taxon>Oryzoideae</taxon>
        <taxon>Oryzeae</taxon>
        <taxon>Oryzinae</taxon>
        <taxon>Oryza</taxon>
        <taxon>Oryza sativa</taxon>
    </lineage>
</organism>
<evidence type="ECO:0000313" key="2">
    <source>
        <dbReference type="EMBL" id="BAC84530.1"/>
    </source>
</evidence>
<reference evidence="3" key="1">
    <citation type="journal article" date="2005" name="Nature">
        <title>The map-based sequence of the rice genome.</title>
        <authorList>
            <consortium name="International rice genome sequencing project (IRGSP)"/>
            <person name="Matsumoto T."/>
            <person name="Wu J."/>
            <person name="Kanamori H."/>
            <person name="Katayose Y."/>
            <person name="Fujisawa M."/>
            <person name="Namiki N."/>
            <person name="Mizuno H."/>
            <person name="Yamamoto K."/>
            <person name="Antonio B.A."/>
            <person name="Baba T."/>
            <person name="Sakata K."/>
            <person name="Nagamura Y."/>
            <person name="Aoki H."/>
            <person name="Arikawa K."/>
            <person name="Arita K."/>
            <person name="Bito T."/>
            <person name="Chiden Y."/>
            <person name="Fujitsuka N."/>
            <person name="Fukunaka R."/>
            <person name="Hamada M."/>
            <person name="Harada C."/>
            <person name="Hayashi A."/>
            <person name="Hijishita S."/>
            <person name="Honda M."/>
            <person name="Hosokawa S."/>
            <person name="Ichikawa Y."/>
            <person name="Idonuma A."/>
            <person name="Iijima M."/>
            <person name="Ikeda M."/>
            <person name="Ikeno M."/>
            <person name="Ito K."/>
            <person name="Ito S."/>
            <person name="Ito T."/>
            <person name="Ito Y."/>
            <person name="Ito Y."/>
            <person name="Iwabuchi A."/>
            <person name="Kamiya K."/>
            <person name="Karasawa W."/>
            <person name="Kurita K."/>
            <person name="Katagiri S."/>
            <person name="Kikuta A."/>
            <person name="Kobayashi H."/>
            <person name="Kobayashi N."/>
            <person name="Machita K."/>
            <person name="Maehara T."/>
            <person name="Masukawa M."/>
            <person name="Mizubayashi T."/>
            <person name="Mukai Y."/>
            <person name="Nagasaki H."/>
            <person name="Nagata Y."/>
            <person name="Naito S."/>
            <person name="Nakashima M."/>
            <person name="Nakama Y."/>
            <person name="Nakamichi Y."/>
            <person name="Nakamura M."/>
            <person name="Meguro A."/>
            <person name="Negishi M."/>
            <person name="Ohta I."/>
            <person name="Ohta T."/>
            <person name="Okamoto M."/>
            <person name="Ono N."/>
            <person name="Saji S."/>
            <person name="Sakaguchi M."/>
            <person name="Sakai K."/>
            <person name="Shibata M."/>
            <person name="Shimokawa T."/>
            <person name="Song J."/>
            <person name="Takazaki Y."/>
            <person name="Terasawa K."/>
            <person name="Tsugane M."/>
            <person name="Tsuji K."/>
            <person name="Ueda S."/>
            <person name="Waki K."/>
            <person name="Yamagata H."/>
            <person name="Yamamoto M."/>
            <person name="Yamamoto S."/>
            <person name="Yamane H."/>
            <person name="Yoshiki S."/>
            <person name="Yoshihara R."/>
            <person name="Yukawa K."/>
            <person name="Zhong H."/>
            <person name="Yano M."/>
            <person name="Yuan Q."/>
            <person name="Ouyang S."/>
            <person name="Liu J."/>
            <person name="Jones K.M."/>
            <person name="Gansberger K."/>
            <person name="Moffat K."/>
            <person name="Hill J."/>
            <person name="Bera J."/>
            <person name="Fadrosh D."/>
            <person name="Jin S."/>
            <person name="Johri S."/>
            <person name="Kim M."/>
            <person name="Overton L."/>
            <person name="Reardon M."/>
            <person name="Tsitrin T."/>
            <person name="Vuong H."/>
            <person name="Weaver B."/>
            <person name="Ciecko A."/>
            <person name="Tallon L."/>
            <person name="Jackson J."/>
            <person name="Pai G."/>
            <person name="Aken S.V."/>
            <person name="Utterback T."/>
            <person name="Reidmuller S."/>
            <person name="Feldblyum T."/>
            <person name="Hsiao J."/>
            <person name="Zismann V."/>
            <person name="Iobst S."/>
            <person name="de Vazeille A.R."/>
            <person name="Buell C.R."/>
            <person name="Ying K."/>
            <person name="Li Y."/>
            <person name="Lu T."/>
            <person name="Huang Y."/>
            <person name="Zhao Q."/>
            <person name="Feng Q."/>
            <person name="Zhang L."/>
            <person name="Zhu J."/>
            <person name="Weng Q."/>
            <person name="Mu J."/>
            <person name="Lu Y."/>
            <person name="Fan D."/>
            <person name="Liu Y."/>
            <person name="Guan J."/>
            <person name="Zhang Y."/>
            <person name="Yu S."/>
            <person name="Liu X."/>
            <person name="Zhang Y."/>
            <person name="Hong G."/>
            <person name="Han B."/>
            <person name="Choisne N."/>
            <person name="Demange N."/>
            <person name="Orjeda G."/>
            <person name="Samain S."/>
            <person name="Cattolico L."/>
            <person name="Pelletier E."/>
            <person name="Couloux A."/>
            <person name="Segurens B."/>
            <person name="Wincker P."/>
            <person name="D'Hont A."/>
            <person name="Scarpelli C."/>
            <person name="Weissenbach J."/>
            <person name="Salanoubat M."/>
            <person name="Quetier F."/>
            <person name="Yu Y."/>
            <person name="Kim H.R."/>
            <person name="Rambo T."/>
            <person name="Currie J."/>
            <person name="Collura K."/>
            <person name="Luo M."/>
            <person name="Yang T."/>
            <person name="Ammiraju J.S.S."/>
            <person name="Engler F."/>
            <person name="Soderlund C."/>
            <person name="Wing R.A."/>
            <person name="Palmer L.E."/>
            <person name="de la Bastide M."/>
            <person name="Spiegel L."/>
            <person name="Nascimento L."/>
            <person name="Zutavern T."/>
            <person name="O'Shaughnessy A."/>
            <person name="Dike S."/>
            <person name="Dedhia N."/>
            <person name="Preston R."/>
            <person name="Balija V."/>
            <person name="McCombie W.R."/>
            <person name="Chow T."/>
            <person name="Chen H."/>
            <person name="Chung M."/>
            <person name="Chen C."/>
            <person name="Shaw J."/>
            <person name="Wu H."/>
            <person name="Hsiao K."/>
            <person name="Chao Y."/>
            <person name="Chu M."/>
            <person name="Cheng C."/>
            <person name="Hour A."/>
            <person name="Lee P."/>
            <person name="Lin S."/>
            <person name="Lin Y."/>
            <person name="Liou J."/>
            <person name="Liu S."/>
            <person name="Hsing Y."/>
            <person name="Raghuvanshi S."/>
            <person name="Mohanty A."/>
            <person name="Bharti A.K."/>
            <person name="Gaur A."/>
            <person name="Gupta V."/>
            <person name="Kumar D."/>
            <person name="Ravi V."/>
            <person name="Vij S."/>
            <person name="Kapur A."/>
            <person name="Khurana P."/>
            <person name="Khurana P."/>
            <person name="Khurana J.P."/>
            <person name="Tyagi A.K."/>
            <person name="Gaikwad K."/>
            <person name="Singh A."/>
            <person name="Dalal V."/>
            <person name="Srivastava S."/>
            <person name="Dixit A."/>
            <person name="Pal A.K."/>
            <person name="Ghazi I.A."/>
            <person name="Yadav M."/>
            <person name="Pandit A."/>
            <person name="Bhargava A."/>
            <person name="Sureshbabu K."/>
            <person name="Batra K."/>
            <person name="Sharma T.R."/>
            <person name="Mohapatra T."/>
            <person name="Singh N.K."/>
            <person name="Messing J."/>
            <person name="Nelson A.B."/>
            <person name="Fuks G."/>
            <person name="Kavchok S."/>
            <person name="Keizer G."/>
            <person name="Linton E."/>
            <person name="Llaca V."/>
            <person name="Song R."/>
            <person name="Tanyolac B."/>
            <person name="Young S."/>
            <person name="Ho-Il K."/>
            <person name="Hahn J.H."/>
            <person name="Sangsakoo G."/>
            <person name="Vanavichit A."/>
            <person name="de Mattos Luiz.A.T."/>
            <person name="Zimmer P.D."/>
            <person name="Malone G."/>
            <person name="Dellagostin O."/>
            <person name="de Oliveira A.C."/>
            <person name="Bevan M."/>
            <person name="Bancroft I."/>
            <person name="Minx P."/>
            <person name="Cordum H."/>
            <person name="Wilson R."/>
            <person name="Cheng Z."/>
            <person name="Jin W."/>
            <person name="Jiang J."/>
            <person name="Leong S.A."/>
            <person name="Iwama H."/>
            <person name="Gojobori T."/>
            <person name="Itoh T."/>
            <person name="Niimura Y."/>
            <person name="Fujii Y."/>
            <person name="Habara T."/>
            <person name="Sakai H."/>
            <person name="Sato Y."/>
            <person name="Wilson G."/>
            <person name="Kumar K."/>
            <person name="McCouch S."/>
            <person name="Juretic N."/>
            <person name="Hoen D."/>
            <person name="Wright S."/>
            <person name="Bruskiewich R."/>
            <person name="Bureau T."/>
            <person name="Miyao A."/>
            <person name="Hirochika H."/>
            <person name="Nishikawa T."/>
            <person name="Kadowaki K."/>
            <person name="Sugiura M."/>
            <person name="Burr B."/>
            <person name="Sasaki T."/>
        </authorList>
    </citation>
    <scope>NUCLEOTIDE SEQUENCE [LARGE SCALE GENOMIC DNA]</scope>
    <source>
        <strain evidence="3">cv. Nipponbare</strain>
    </source>
</reference>
<proteinExistence type="predicted"/>
<protein>
    <submittedName>
        <fullName evidence="2">Uncharacterized protein</fullName>
    </submittedName>
</protein>
<gene>
    <name evidence="2" type="primary">B1120F06.132</name>
</gene>